<evidence type="ECO:0000256" key="1">
    <source>
        <dbReference type="ARBA" id="ARBA00007835"/>
    </source>
</evidence>
<keyword evidence="4 7" id="KW-0442">Lipid degradation</keyword>
<keyword evidence="8" id="KW-0812">Transmembrane</keyword>
<evidence type="ECO:0000313" key="10">
    <source>
        <dbReference type="Proteomes" id="UP000051952"/>
    </source>
</evidence>
<dbReference type="VEuPathDB" id="TriTrypDB:BSAL_12330"/>
<keyword evidence="6" id="KW-0325">Glycoprotein</keyword>
<evidence type="ECO:0000256" key="2">
    <source>
        <dbReference type="ARBA" id="ARBA00022729"/>
    </source>
</evidence>
<dbReference type="GO" id="GO:0009395">
    <property type="term" value="P:phospholipid catabolic process"/>
    <property type="evidence" value="ECO:0007669"/>
    <property type="project" value="TreeGrafter"/>
</dbReference>
<protein>
    <recommendedName>
        <fullName evidence="7">Phospholipase B-like</fullName>
        <ecNumber evidence="7">3.1.1.-</ecNumber>
    </recommendedName>
</protein>
<evidence type="ECO:0000256" key="4">
    <source>
        <dbReference type="ARBA" id="ARBA00022963"/>
    </source>
</evidence>
<dbReference type="EMBL" id="CYKH01001593">
    <property type="protein sequence ID" value="CUG87850.1"/>
    <property type="molecule type" value="Genomic_DNA"/>
</dbReference>
<evidence type="ECO:0000313" key="9">
    <source>
        <dbReference type="EMBL" id="CUG87850.1"/>
    </source>
</evidence>
<accession>A0A0S4JCU5</accession>
<reference evidence="10" key="1">
    <citation type="submission" date="2015-09" db="EMBL/GenBank/DDBJ databases">
        <authorList>
            <consortium name="Pathogen Informatics"/>
        </authorList>
    </citation>
    <scope>NUCLEOTIDE SEQUENCE [LARGE SCALE GENOMIC DNA]</scope>
    <source>
        <strain evidence="10">Lake Konstanz</strain>
    </source>
</reference>
<feature type="chain" id="PRO_5006622339" description="Phospholipase B-like" evidence="7">
    <location>
        <begin position="20"/>
        <end position="789"/>
    </location>
</feature>
<gene>
    <name evidence="9" type="ORF">BSAL_12330</name>
</gene>
<keyword evidence="3 7" id="KW-0378">Hydrolase</keyword>
<dbReference type="Pfam" id="PF04916">
    <property type="entry name" value="Phospholip_B"/>
    <property type="match status" value="1"/>
</dbReference>
<evidence type="ECO:0000256" key="7">
    <source>
        <dbReference type="RuleBase" id="RU364138"/>
    </source>
</evidence>
<dbReference type="AlphaFoldDB" id="A0A0S4JCU5"/>
<organism evidence="9 10">
    <name type="scientific">Bodo saltans</name>
    <name type="common">Flagellated protozoan</name>
    <dbReference type="NCBI Taxonomy" id="75058"/>
    <lineage>
        <taxon>Eukaryota</taxon>
        <taxon>Discoba</taxon>
        <taxon>Euglenozoa</taxon>
        <taxon>Kinetoplastea</taxon>
        <taxon>Metakinetoplastina</taxon>
        <taxon>Eubodonida</taxon>
        <taxon>Bodonidae</taxon>
        <taxon>Bodo</taxon>
    </lineage>
</organism>
<dbReference type="GO" id="GO:0005576">
    <property type="term" value="C:extracellular region"/>
    <property type="evidence" value="ECO:0007669"/>
    <property type="project" value="TreeGrafter"/>
</dbReference>
<keyword evidence="2 7" id="KW-0732">Signal</keyword>
<evidence type="ECO:0000256" key="8">
    <source>
        <dbReference type="SAM" id="Phobius"/>
    </source>
</evidence>
<comment type="similarity">
    <text evidence="1 7">Belongs to the phospholipase B-like family.</text>
</comment>
<evidence type="ECO:0000256" key="3">
    <source>
        <dbReference type="ARBA" id="ARBA00022801"/>
    </source>
</evidence>
<keyword evidence="8" id="KW-0472">Membrane</keyword>
<feature type="signal peptide" evidence="7">
    <location>
        <begin position="1"/>
        <end position="19"/>
    </location>
</feature>
<dbReference type="PANTHER" id="PTHR12370">
    <property type="entry name" value="PHOSPHOLIPASE B-RELATED"/>
    <property type="match status" value="1"/>
</dbReference>
<comment type="function">
    <text evidence="7">Putative phospholipase.</text>
</comment>
<dbReference type="GO" id="GO:0004620">
    <property type="term" value="F:phospholipase activity"/>
    <property type="evidence" value="ECO:0007669"/>
    <property type="project" value="InterPro"/>
</dbReference>
<dbReference type="InterPro" id="IPR007000">
    <property type="entry name" value="PLipase_B-like"/>
</dbReference>
<sequence length="789" mass="86685">MHPMMAIIAVALLTSAALAAEFAVPPQNLFTAFYRNELTDAVEAGFTLTPDSSRPCASIAVHNLGVNATGWDAVYVTVPAEFADSDNATVVAQGYYCAGYAEGYSTGARILQQHWNMEITDEWNDAIPETRMWINNHTAYMDAQVAANPTDSYWQQVGNFLTQLKGMHAGYTAWADGQLPSANTTPLEFLDIFLINFVFEFYDVATAMEVLYPPTMRSLVPSAAGSGVSLTPRTERGRRVYGSHCSALIKKTDDGDLIMSHNTWSTFESMLRQYKTYVFGSAYSVSFSSYPGTIHSGDDFYVLGSDFTVQETTNENNNPVTTAPYVDALAVSEFIRVMVSNRFATNGSHWADLFCSYNTGTYNNQWMVVDMAKFTLSMGTVTNDTLWIIEQMPNMCKKGDQSAILESAGYWASYNRPFYADVFAWGGFLAHEQEYGTLFSYADNYRANIFRRNESRVTSVETMKDLMRYNDYLHDPFSIVPNCTNCSPVYSPYLSIACRADLVPRNASYGVMDQFIGQYDTAAIDAKIISASLMRQPTVSPWIISSPTYGGSSNIPPFRFSTSLYNQSRHQGIPDTMNFDWLQSDAAFNGAPSVNPNAATADIGSLSVHYSTTNYSNTNFAESLYYLFVSVCAMRGAPLPSRELILAMTQVQVSSRYGFNLYVVPFHFIAVDQPAAAPAPAPVNATHLLAVGAAASVGFSVQDAYNALLFASDAELSTVGISSVTYTTTTTTDPDETPHKWTWILGTCVGGVALVALIVVVIRRKVGGGGYEHVREDGDLSAMNKFDQA</sequence>
<dbReference type="Gene3D" id="3.60.60.30">
    <property type="match status" value="1"/>
</dbReference>
<name>A0A0S4JCU5_BODSA</name>
<keyword evidence="5 7" id="KW-0443">Lipid metabolism</keyword>
<dbReference type="OrthoDB" id="443524at2759"/>
<evidence type="ECO:0000256" key="5">
    <source>
        <dbReference type="ARBA" id="ARBA00023098"/>
    </source>
</evidence>
<dbReference type="PANTHER" id="PTHR12370:SF3">
    <property type="entry name" value="PHOSPHOLIPASE B-LIKE 2-RELATED"/>
    <property type="match status" value="1"/>
</dbReference>
<keyword evidence="8" id="KW-1133">Transmembrane helix</keyword>
<evidence type="ECO:0000256" key="6">
    <source>
        <dbReference type="ARBA" id="ARBA00023180"/>
    </source>
</evidence>
<proteinExistence type="inferred from homology"/>
<dbReference type="EC" id="3.1.1.-" evidence="7"/>
<keyword evidence="10" id="KW-1185">Reference proteome</keyword>
<dbReference type="Proteomes" id="UP000051952">
    <property type="component" value="Unassembled WGS sequence"/>
</dbReference>
<feature type="transmembrane region" description="Helical" evidence="8">
    <location>
        <begin position="741"/>
        <end position="762"/>
    </location>
</feature>